<proteinExistence type="predicted"/>
<reference evidence="2" key="2">
    <citation type="submission" date="2015-03" db="UniProtKB">
        <authorList>
            <consortium name="EnsemblPlants"/>
        </authorList>
    </citation>
    <scope>IDENTIFICATION</scope>
</reference>
<evidence type="ECO:0000313" key="2">
    <source>
        <dbReference type="EnsemblPlants" id="Bo9g098870.1"/>
    </source>
</evidence>
<dbReference type="EnsemblPlants" id="Bo9g098870.1">
    <property type="protein sequence ID" value="Bo9g098870.1"/>
    <property type="gene ID" value="Bo9g098870"/>
</dbReference>
<dbReference type="PANTHER" id="PTHR31973">
    <property type="entry name" value="POLYPROTEIN, PUTATIVE-RELATED"/>
    <property type="match status" value="1"/>
</dbReference>
<reference evidence="2 3" key="1">
    <citation type="journal article" date="2014" name="Genome Biol.">
        <title>Transcriptome and methylome profiling reveals relics of genome dominance in the mesopolyploid Brassica oleracea.</title>
        <authorList>
            <person name="Parkin I.A."/>
            <person name="Koh C."/>
            <person name="Tang H."/>
            <person name="Robinson S.J."/>
            <person name="Kagale S."/>
            <person name="Clarke W.E."/>
            <person name="Town C.D."/>
            <person name="Nixon J."/>
            <person name="Krishnakumar V."/>
            <person name="Bidwell S.L."/>
            <person name="Denoeud F."/>
            <person name="Belcram H."/>
            <person name="Links M.G."/>
            <person name="Just J."/>
            <person name="Clarke C."/>
            <person name="Bender T."/>
            <person name="Huebert T."/>
            <person name="Mason A.S."/>
            <person name="Pires J.C."/>
            <person name="Barker G."/>
            <person name="Moore J."/>
            <person name="Walley P.G."/>
            <person name="Manoli S."/>
            <person name="Batley J."/>
            <person name="Edwards D."/>
            <person name="Nelson M.N."/>
            <person name="Wang X."/>
            <person name="Paterson A.H."/>
            <person name="King G."/>
            <person name="Bancroft I."/>
            <person name="Chalhoub B."/>
            <person name="Sharpe A.G."/>
        </authorList>
    </citation>
    <scope>NUCLEOTIDE SEQUENCE</scope>
    <source>
        <strain evidence="2 3">cv. TO1000</strain>
    </source>
</reference>
<dbReference type="PANTHER" id="PTHR31973:SF187">
    <property type="entry name" value="MUTATOR TRANSPOSASE MUDRA PROTEIN"/>
    <property type="match status" value="1"/>
</dbReference>
<sequence length="222" mass="26119">MQVLYPCRTRSAEVLPNPDPQLAKVLAFVEDKDDGNSYYYQKGIYYLMDYLKTKYSNPLIYVTVTDITCVLQHKHHMFAVYLSNEQAVYLCNGVRKYSLKTQYDIKFYKSSSDRLGANCTQHVEEKCPWRVYCSFERDRNKSMVVYNDSHICVRSDYTKLLKSGTIEQLFEERLRINPKIKSQEIVDEIKREYNMIFSPEQCQRAKSVLSARRKAGHEAHFA</sequence>
<dbReference type="HOGENOM" id="CLU_1246912_0_0_1"/>
<keyword evidence="3" id="KW-1185">Reference proteome</keyword>
<organism evidence="2 3">
    <name type="scientific">Brassica oleracea var. oleracea</name>
    <dbReference type="NCBI Taxonomy" id="109376"/>
    <lineage>
        <taxon>Eukaryota</taxon>
        <taxon>Viridiplantae</taxon>
        <taxon>Streptophyta</taxon>
        <taxon>Embryophyta</taxon>
        <taxon>Tracheophyta</taxon>
        <taxon>Spermatophyta</taxon>
        <taxon>Magnoliopsida</taxon>
        <taxon>eudicotyledons</taxon>
        <taxon>Gunneridae</taxon>
        <taxon>Pentapetalae</taxon>
        <taxon>rosids</taxon>
        <taxon>malvids</taxon>
        <taxon>Brassicales</taxon>
        <taxon>Brassicaceae</taxon>
        <taxon>Brassiceae</taxon>
        <taxon>Brassica</taxon>
    </lineage>
</organism>
<evidence type="ECO:0000259" key="1">
    <source>
        <dbReference type="Pfam" id="PF03108"/>
    </source>
</evidence>
<accession>A0A0D3E9Z0</accession>
<dbReference type="Gramene" id="Bo9g098870.1">
    <property type="protein sequence ID" value="Bo9g098870.1"/>
    <property type="gene ID" value="Bo9g098870"/>
</dbReference>
<evidence type="ECO:0000313" key="3">
    <source>
        <dbReference type="Proteomes" id="UP000032141"/>
    </source>
</evidence>
<dbReference type="Proteomes" id="UP000032141">
    <property type="component" value="Chromosome C9"/>
</dbReference>
<dbReference type="InterPro" id="IPR004332">
    <property type="entry name" value="Transposase_MuDR"/>
</dbReference>
<name>A0A0D3E9Z0_BRAOL</name>
<feature type="domain" description="Transposase MuDR plant" evidence="1">
    <location>
        <begin position="93"/>
        <end position="140"/>
    </location>
</feature>
<dbReference type="Pfam" id="PF03108">
    <property type="entry name" value="DBD_Tnp_Mut"/>
    <property type="match status" value="1"/>
</dbReference>
<dbReference type="AlphaFoldDB" id="A0A0D3E9Z0"/>
<protein>
    <recommendedName>
        <fullName evidence="1">Transposase MuDR plant domain-containing protein</fullName>
    </recommendedName>
</protein>